<evidence type="ECO:0000313" key="3">
    <source>
        <dbReference type="Proteomes" id="UP001314205"/>
    </source>
</evidence>
<protein>
    <submittedName>
        <fullName evidence="2">Uncharacterized protein</fullName>
    </submittedName>
</protein>
<name>A0AAV1LF36_9NEOP</name>
<proteinExistence type="predicted"/>
<dbReference type="AlphaFoldDB" id="A0AAV1LF36"/>
<accession>A0AAV1LF36</accession>
<keyword evidence="1" id="KW-0732">Signal</keyword>
<feature type="chain" id="PRO_5043393349" evidence="1">
    <location>
        <begin position="23"/>
        <end position="98"/>
    </location>
</feature>
<evidence type="ECO:0000313" key="2">
    <source>
        <dbReference type="EMBL" id="CAK1594146.1"/>
    </source>
</evidence>
<keyword evidence="3" id="KW-1185">Reference proteome</keyword>
<feature type="signal peptide" evidence="1">
    <location>
        <begin position="1"/>
        <end position="22"/>
    </location>
</feature>
<dbReference type="EMBL" id="CAVLGL010000089">
    <property type="protein sequence ID" value="CAK1594146.1"/>
    <property type="molecule type" value="Genomic_DNA"/>
</dbReference>
<sequence length="98" mass="10733">MKSVACFVLLAILVISVEESRGCIYVNGKCFKKCEEGTVSYTTGCGYLIKEATCDEPNPQPDTRGHVCDFSACYCAPPTVRDPVTKKCVPLEECSKKE</sequence>
<organism evidence="2 3">
    <name type="scientific">Parnassius mnemosyne</name>
    <name type="common">clouded apollo</name>
    <dbReference type="NCBI Taxonomy" id="213953"/>
    <lineage>
        <taxon>Eukaryota</taxon>
        <taxon>Metazoa</taxon>
        <taxon>Ecdysozoa</taxon>
        <taxon>Arthropoda</taxon>
        <taxon>Hexapoda</taxon>
        <taxon>Insecta</taxon>
        <taxon>Pterygota</taxon>
        <taxon>Neoptera</taxon>
        <taxon>Endopterygota</taxon>
        <taxon>Lepidoptera</taxon>
        <taxon>Glossata</taxon>
        <taxon>Ditrysia</taxon>
        <taxon>Papilionoidea</taxon>
        <taxon>Papilionidae</taxon>
        <taxon>Parnassiinae</taxon>
        <taxon>Parnassini</taxon>
        <taxon>Parnassius</taxon>
        <taxon>Driopa</taxon>
    </lineage>
</organism>
<evidence type="ECO:0000256" key="1">
    <source>
        <dbReference type="SAM" id="SignalP"/>
    </source>
</evidence>
<reference evidence="2 3" key="1">
    <citation type="submission" date="2023-11" db="EMBL/GenBank/DDBJ databases">
        <authorList>
            <person name="Hedman E."/>
            <person name="Englund M."/>
            <person name="Stromberg M."/>
            <person name="Nyberg Akerstrom W."/>
            <person name="Nylinder S."/>
            <person name="Jareborg N."/>
            <person name="Kallberg Y."/>
            <person name="Kronander E."/>
        </authorList>
    </citation>
    <scope>NUCLEOTIDE SEQUENCE [LARGE SCALE GENOMIC DNA]</scope>
</reference>
<dbReference type="Gene3D" id="2.10.25.10">
    <property type="entry name" value="Laminin"/>
    <property type="match status" value="1"/>
</dbReference>
<dbReference type="Proteomes" id="UP001314205">
    <property type="component" value="Unassembled WGS sequence"/>
</dbReference>
<comment type="caution">
    <text evidence="2">The sequence shown here is derived from an EMBL/GenBank/DDBJ whole genome shotgun (WGS) entry which is preliminary data.</text>
</comment>
<gene>
    <name evidence="2" type="ORF">PARMNEM_LOCUS13828</name>
</gene>